<dbReference type="Pfam" id="PF02784">
    <property type="entry name" value="Orn_Arg_deC_N"/>
    <property type="match status" value="1"/>
</dbReference>
<protein>
    <recommendedName>
        <fullName evidence="7">ornithine decarboxylase</fullName>
        <ecNumber evidence="7">4.1.1.17</ecNumber>
    </recommendedName>
</protein>
<feature type="domain" description="Orn/DAP/Arg decarboxylase 2 N-terminal" evidence="14">
    <location>
        <begin position="40"/>
        <end position="272"/>
    </location>
</feature>
<evidence type="ECO:0000256" key="3">
    <source>
        <dbReference type="ARBA" id="ARBA00022898"/>
    </source>
</evidence>
<dbReference type="OrthoDB" id="5034579at2759"/>
<dbReference type="CDD" id="cd00622">
    <property type="entry name" value="PLPDE_III_ODC"/>
    <property type="match status" value="1"/>
</dbReference>
<dbReference type="PANTHER" id="PTHR11482:SF6">
    <property type="entry name" value="ORNITHINE DECARBOXYLASE 1-RELATED"/>
    <property type="match status" value="1"/>
</dbReference>
<evidence type="ECO:0000256" key="9">
    <source>
        <dbReference type="ARBA" id="ARBA00046672"/>
    </source>
</evidence>
<dbReference type="InterPro" id="IPR002433">
    <property type="entry name" value="Orn_de-COase"/>
</dbReference>
<dbReference type="PRINTS" id="PR01182">
    <property type="entry name" value="ORNDCRBXLASE"/>
</dbReference>
<evidence type="ECO:0000256" key="2">
    <source>
        <dbReference type="ARBA" id="ARBA00008872"/>
    </source>
</evidence>
<evidence type="ECO:0000256" key="6">
    <source>
        <dbReference type="ARBA" id="ARBA00034115"/>
    </source>
</evidence>
<dbReference type="SUPFAM" id="SSF51419">
    <property type="entry name" value="PLP-binding barrel"/>
    <property type="match status" value="1"/>
</dbReference>
<evidence type="ECO:0000259" key="14">
    <source>
        <dbReference type="Pfam" id="PF02784"/>
    </source>
</evidence>
<dbReference type="InterPro" id="IPR022644">
    <property type="entry name" value="De-COase2_N"/>
</dbReference>
<evidence type="ECO:0000256" key="8">
    <source>
        <dbReference type="ARBA" id="ARBA00037173"/>
    </source>
</evidence>
<keyword evidence="5" id="KW-0456">Lyase</keyword>
<comment type="cofactor">
    <cofactor evidence="1 11">
        <name>pyridoxal 5'-phosphate</name>
        <dbReference type="ChEBI" id="CHEBI:597326"/>
    </cofactor>
</comment>
<evidence type="ECO:0000256" key="10">
    <source>
        <dbReference type="ARBA" id="ARBA00049127"/>
    </source>
</evidence>
<dbReference type="InterPro" id="IPR000183">
    <property type="entry name" value="Orn/DAP/Arg_de-COase"/>
</dbReference>
<evidence type="ECO:0000256" key="4">
    <source>
        <dbReference type="ARBA" id="ARBA00023115"/>
    </source>
</evidence>
<evidence type="ECO:0000259" key="13">
    <source>
        <dbReference type="Pfam" id="PF00278"/>
    </source>
</evidence>
<evidence type="ECO:0000256" key="1">
    <source>
        <dbReference type="ARBA" id="ARBA00001933"/>
    </source>
</evidence>
<dbReference type="AlphaFoldDB" id="A0A6M2CIW1"/>
<evidence type="ECO:0000313" key="15">
    <source>
        <dbReference type="EMBL" id="NOV33522.1"/>
    </source>
</evidence>
<comment type="pathway">
    <text evidence="6">Amine and polyamine biosynthesis; putrescine biosynthesis via L-ornithine pathway; putrescine from L-ornithine: step 1/1.</text>
</comment>
<dbReference type="InterPro" id="IPR029066">
    <property type="entry name" value="PLP-binding_barrel"/>
</dbReference>
<feature type="domain" description="Orn/DAP/Arg decarboxylase 2 C-terminal" evidence="13">
    <location>
        <begin position="35"/>
        <end position="373"/>
    </location>
</feature>
<accession>A0A6M2CIW1</accession>
<dbReference type="Gene3D" id="3.20.20.10">
    <property type="entry name" value="Alanine racemase"/>
    <property type="match status" value="1"/>
</dbReference>
<keyword evidence="3 11" id="KW-0663">Pyridoxal phosphate</keyword>
<dbReference type="EC" id="4.1.1.17" evidence="7"/>
<comment type="similarity">
    <text evidence="2 12">Belongs to the Orn/Lys/Arg decarboxylase class-II family.</text>
</comment>
<dbReference type="PRINTS" id="PR01179">
    <property type="entry name" value="ODADCRBXLASE"/>
</dbReference>
<dbReference type="InterPro" id="IPR022643">
    <property type="entry name" value="De-COase2_C"/>
</dbReference>
<dbReference type="FunFam" id="3.20.20.10:FF:000005">
    <property type="entry name" value="Ornithine decarboxylase"/>
    <property type="match status" value="1"/>
</dbReference>
<evidence type="ECO:0000256" key="5">
    <source>
        <dbReference type="ARBA" id="ARBA00023239"/>
    </source>
</evidence>
<dbReference type="GO" id="GO:0004586">
    <property type="term" value="F:ornithine decarboxylase activity"/>
    <property type="evidence" value="ECO:0007669"/>
    <property type="project" value="UniProtKB-EC"/>
</dbReference>
<dbReference type="EMBL" id="GHWJ01000785">
    <property type="protein sequence ID" value="NOV33522.1"/>
    <property type="molecule type" value="Transcribed_RNA"/>
</dbReference>
<comment type="subunit">
    <text evidence="9">Homodimer. Only the dimer is catalytically active, as the active sites are constructed of residues from both monomers.</text>
</comment>
<proteinExistence type="inferred from homology"/>
<organism evidence="15">
    <name type="scientific">Rhipicephalus microplus</name>
    <name type="common">Cattle tick</name>
    <name type="synonym">Boophilus microplus</name>
    <dbReference type="NCBI Taxonomy" id="6941"/>
    <lineage>
        <taxon>Eukaryota</taxon>
        <taxon>Metazoa</taxon>
        <taxon>Ecdysozoa</taxon>
        <taxon>Arthropoda</taxon>
        <taxon>Chelicerata</taxon>
        <taxon>Arachnida</taxon>
        <taxon>Acari</taxon>
        <taxon>Parasitiformes</taxon>
        <taxon>Ixodida</taxon>
        <taxon>Ixodoidea</taxon>
        <taxon>Ixodidae</taxon>
        <taxon>Rhipicephalinae</taxon>
        <taxon>Rhipicephalus</taxon>
        <taxon>Boophilus</taxon>
    </lineage>
</organism>
<keyword evidence="4" id="KW-0620">Polyamine biosynthesis</keyword>
<dbReference type="VEuPathDB" id="VectorBase:LOC119187625"/>
<dbReference type="PANTHER" id="PTHR11482">
    <property type="entry name" value="ARGININE/DIAMINOPIMELATE/ORNITHINE DECARBOXYLASE"/>
    <property type="match status" value="1"/>
</dbReference>
<feature type="modified residue" description="N6-(pyridoxal phosphate)lysine" evidence="11">
    <location>
        <position position="63"/>
    </location>
</feature>
<comment type="function">
    <text evidence="8">Catalyzes the first and rate-limiting step of polyamine biosynthesis that converts ornithine into putrescine, which is the precursor for the polyamines, spermidine and spermine. Polyamines are essential for cell proliferation and are implicated in cellular processes, ranging from DNA replication to apoptosis.</text>
</comment>
<name>A0A6M2CIW1_RHIMP</name>
<reference evidence="15" key="1">
    <citation type="submission" date="2019-09" db="EMBL/GenBank/DDBJ databases">
        <title>Organ-specific transcriptomic study of the physiology of the cattle tick, Rhipicephalus microplus.</title>
        <authorList>
            <person name="Tirloni L."/>
            <person name="Braz G."/>
            <person name="Gandara A.C.P."/>
            <person name="Sabadin G.A."/>
            <person name="da Silva R.M."/>
            <person name="Guizzo M.G."/>
            <person name="Machado J.A."/>
            <person name="Costa E.P."/>
            <person name="Gomes H.F."/>
            <person name="Moraes J."/>
            <person name="Mota M.B.S."/>
            <person name="Mesquita R.D."/>
            <person name="Alvarenga P.H."/>
            <person name="Alves F."/>
            <person name="Seixas A."/>
            <person name="da Fonseca R.N."/>
            <person name="Fogaca A."/>
            <person name="Logullo C."/>
            <person name="Tanaka A."/>
            <person name="Daffre S."/>
            <person name="Termignoni C."/>
            <person name="Vaz I.S.Jr."/>
            <person name="Oliveira P.L."/>
            <person name="Ribeiro J.M."/>
        </authorList>
    </citation>
    <scope>NUCLEOTIDE SEQUENCE</scope>
    <source>
        <strain evidence="15">Porto Alegre</strain>
    </source>
</reference>
<feature type="active site" description="Proton donor" evidence="11">
    <location>
        <position position="346"/>
    </location>
</feature>
<evidence type="ECO:0000256" key="7">
    <source>
        <dbReference type="ARBA" id="ARBA00034138"/>
    </source>
</evidence>
<dbReference type="Pfam" id="PF00278">
    <property type="entry name" value="Orn_DAP_Arg_deC"/>
    <property type="match status" value="1"/>
</dbReference>
<sequence length="436" mass="48991">MGENKDSETLVHVDEKVTDVARKVIESQNTDDAFFVCDLRELEGKIKLWREEMPRVTPFYAVKACSDPVILQILNANGVNFDCSNKAEMMSVFDIGVTPSRIVYANTVKCTSHLSFAQQKGVTLMTFDSAEELKKIEDPNARLLLRIAANEYGVQQSMNAKYGIPSREARRILCSARDMEMNVVGVSFHVGCAYKHPEIFALTIADARAVFDIGIEMGFAMTVLDIGGGFPGGVRKKDHFHKVCEAVRSSIDQLFPPSSGVEIIGEPGQFFVTSAYTLLTKVVGKKTKELVIDGLAHTHENVYINESKYNVIPRDLYQFMDICYRPLDPPYERPSEVLTTLWGATCNPMDCILRKVPFFEVFVDEWLLMDNMGAYTLVLACGFNGFPMPEVHYICTAKLALQVRRTIDAMVVRSGYGHLQQAVKWHRMRNSLSHKA</sequence>
<dbReference type="InterPro" id="IPR009006">
    <property type="entry name" value="Ala_racemase/Decarboxylase_C"/>
</dbReference>
<evidence type="ECO:0000256" key="11">
    <source>
        <dbReference type="PIRSR" id="PIRSR600183-50"/>
    </source>
</evidence>
<dbReference type="GO" id="GO:0033387">
    <property type="term" value="P:putrescine biosynthetic process from arginine, via ornithine"/>
    <property type="evidence" value="ECO:0007669"/>
    <property type="project" value="TreeGrafter"/>
</dbReference>
<dbReference type="GO" id="GO:0005737">
    <property type="term" value="C:cytoplasm"/>
    <property type="evidence" value="ECO:0007669"/>
    <property type="project" value="TreeGrafter"/>
</dbReference>
<dbReference type="Gene3D" id="2.40.37.10">
    <property type="entry name" value="Lyase, Ornithine Decarboxylase, Chain A, domain 1"/>
    <property type="match status" value="1"/>
</dbReference>
<comment type="catalytic activity">
    <reaction evidence="10">
        <text>L-ornithine + H(+) = putrescine + CO2</text>
        <dbReference type="Rhea" id="RHEA:22964"/>
        <dbReference type="ChEBI" id="CHEBI:15378"/>
        <dbReference type="ChEBI" id="CHEBI:16526"/>
        <dbReference type="ChEBI" id="CHEBI:46911"/>
        <dbReference type="ChEBI" id="CHEBI:326268"/>
        <dbReference type="EC" id="4.1.1.17"/>
    </reaction>
</comment>
<evidence type="ECO:0000256" key="12">
    <source>
        <dbReference type="RuleBase" id="RU003737"/>
    </source>
</evidence>
<dbReference type="PROSITE" id="PS00878">
    <property type="entry name" value="ODR_DC_2_1"/>
    <property type="match status" value="1"/>
</dbReference>
<dbReference type="SUPFAM" id="SSF50621">
    <property type="entry name" value="Alanine racemase C-terminal domain-like"/>
    <property type="match status" value="1"/>
</dbReference>
<dbReference type="InterPro" id="IPR022653">
    <property type="entry name" value="De-COase2_pyr-phos_BS"/>
</dbReference>